<reference evidence="1 2" key="1">
    <citation type="submission" date="2016-09" db="EMBL/GenBank/DDBJ databases">
        <title>Extensive genetic diversity and differential bi-allelic expression allows diatom success in the polar Southern Ocean.</title>
        <authorList>
            <consortium name="DOE Joint Genome Institute"/>
            <person name="Mock T."/>
            <person name="Otillar R.P."/>
            <person name="Strauss J."/>
            <person name="Dupont C."/>
            <person name="Frickenhaus S."/>
            <person name="Maumus F."/>
            <person name="Mcmullan M."/>
            <person name="Sanges R."/>
            <person name="Schmutz J."/>
            <person name="Toseland A."/>
            <person name="Valas R."/>
            <person name="Veluchamy A."/>
            <person name="Ward B.J."/>
            <person name="Allen A."/>
            <person name="Barry K."/>
            <person name="Falciatore A."/>
            <person name="Ferrante M."/>
            <person name="Fortunato A.E."/>
            <person name="Gloeckner G."/>
            <person name="Gruber A."/>
            <person name="Hipkin R."/>
            <person name="Janech M."/>
            <person name="Kroth P."/>
            <person name="Leese F."/>
            <person name="Lindquist E."/>
            <person name="Lyon B.R."/>
            <person name="Martin J."/>
            <person name="Mayer C."/>
            <person name="Parker M."/>
            <person name="Quesneville H."/>
            <person name="Raymond J."/>
            <person name="Uhlig C."/>
            <person name="Valentin K.U."/>
            <person name="Worden A.Z."/>
            <person name="Armbrust E.V."/>
            <person name="Bowler C."/>
            <person name="Green B."/>
            <person name="Moulton V."/>
            <person name="Van Oosterhout C."/>
            <person name="Grigoriev I."/>
        </authorList>
    </citation>
    <scope>NUCLEOTIDE SEQUENCE [LARGE SCALE GENOMIC DNA]</scope>
    <source>
        <strain evidence="1 2">CCMP1102</strain>
    </source>
</reference>
<dbReference type="PANTHER" id="PTHR45458">
    <property type="entry name" value="SHORT-CHAIN DEHYDROGENASE/REDUCTASE SDR"/>
    <property type="match status" value="1"/>
</dbReference>
<keyword evidence="2" id="KW-1185">Reference proteome</keyword>
<dbReference type="Gene3D" id="3.40.50.720">
    <property type="entry name" value="NAD(P)-binding Rossmann-like Domain"/>
    <property type="match status" value="1"/>
</dbReference>
<dbReference type="AlphaFoldDB" id="A0A1E7FSL6"/>
<dbReference type="InterPro" id="IPR036291">
    <property type="entry name" value="NAD(P)-bd_dom_sf"/>
</dbReference>
<dbReference type="EMBL" id="KV784354">
    <property type="protein sequence ID" value="OEU21136.1"/>
    <property type="molecule type" value="Genomic_DNA"/>
</dbReference>
<dbReference type="PANTHER" id="PTHR45458:SF1">
    <property type="entry name" value="SHORT CHAIN DEHYDROGENASE"/>
    <property type="match status" value="1"/>
</dbReference>
<sequence>TVLIVGSTRGIGIEFVKQCLSKGATVIATYRSDDIPYSLSIYKGIEDLHAVQMDLEDGSSIERVAKDLRSRTDIQPITHIIQNAGIYLPETSFDGSARSNRAAAPKVTKEVMMKTFEINSVAPLLVAQNFVPLLKTRQPQLMPVIAFITSKVASVDDNSSGGSYAYRASKSALNIVAKSLSIDLCDKARVVLLHPGYVRTDMTNRNGLIDADVSVSGMLKAIENTDAKTGFRFVDYKACLIPW</sequence>
<name>A0A1E7FSL6_9STRA</name>
<dbReference type="KEGG" id="fcy:FRACYDRAFT_161907"/>
<evidence type="ECO:0000313" key="1">
    <source>
        <dbReference type="EMBL" id="OEU21136.1"/>
    </source>
</evidence>
<dbReference type="GO" id="GO:0016616">
    <property type="term" value="F:oxidoreductase activity, acting on the CH-OH group of donors, NAD or NADP as acceptor"/>
    <property type="evidence" value="ECO:0007669"/>
    <property type="project" value="TreeGrafter"/>
</dbReference>
<dbReference type="InParanoid" id="A0A1E7FSL6"/>
<dbReference type="OrthoDB" id="1933717at2759"/>
<organism evidence="1 2">
    <name type="scientific">Fragilariopsis cylindrus CCMP1102</name>
    <dbReference type="NCBI Taxonomy" id="635003"/>
    <lineage>
        <taxon>Eukaryota</taxon>
        <taxon>Sar</taxon>
        <taxon>Stramenopiles</taxon>
        <taxon>Ochrophyta</taxon>
        <taxon>Bacillariophyta</taxon>
        <taxon>Bacillariophyceae</taxon>
        <taxon>Bacillariophycidae</taxon>
        <taxon>Bacillariales</taxon>
        <taxon>Bacillariaceae</taxon>
        <taxon>Fragilariopsis</taxon>
    </lineage>
</organism>
<feature type="non-terminal residue" evidence="1">
    <location>
        <position position="1"/>
    </location>
</feature>
<dbReference type="SUPFAM" id="SSF51735">
    <property type="entry name" value="NAD(P)-binding Rossmann-fold domains"/>
    <property type="match status" value="1"/>
</dbReference>
<gene>
    <name evidence="1" type="ORF">FRACYDRAFT_161907</name>
</gene>
<evidence type="ECO:0000313" key="2">
    <source>
        <dbReference type="Proteomes" id="UP000095751"/>
    </source>
</evidence>
<feature type="non-terminal residue" evidence="1">
    <location>
        <position position="243"/>
    </location>
</feature>
<accession>A0A1E7FSL6</accession>
<protein>
    <submittedName>
        <fullName evidence="1">NAD(P)-binding protein</fullName>
    </submittedName>
</protein>
<dbReference type="Pfam" id="PF00106">
    <property type="entry name" value="adh_short"/>
    <property type="match status" value="1"/>
</dbReference>
<dbReference type="InterPro" id="IPR002347">
    <property type="entry name" value="SDR_fam"/>
</dbReference>
<dbReference type="InterPro" id="IPR052184">
    <property type="entry name" value="SDR_enzymes"/>
</dbReference>
<dbReference type="CDD" id="cd05325">
    <property type="entry name" value="carb_red_sniffer_like_SDR_c"/>
    <property type="match status" value="1"/>
</dbReference>
<proteinExistence type="predicted"/>
<dbReference type="PRINTS" id="PR00081">
    <property type="entry name" value="GDHRDH"/>
</dbReference>
<dbReference type="Proteomes" id="UP000095751">
    <property type="component" value="Unassembled WGS sequence"/>
</dbReference>